<keyword evidence="5" id="KW-0472">Membrane</keyword>
<dbReference type="InterPro" id="IPR055270">
    <property type="entry name" value="Glyco_tran_10_C"/>
</dbReference>
<dbReference type="PANTHER" id="PTHR11929">
    <property type="entry name" value="ALPHA- 1,3 -FUCOSYLTRANSFERASE"/>
    <property type="match status" value="1"/>
</dbReference>
<dbReference type="InterPro" id="IPR001503">
    <property type="entry name" value="Glyco_trans_10"/>
</dbReference>
<evidence type="ECO:0000256" key="5">
    <source>
        <dbReference type="RuleBase" id="RU003832"/>
    </source>
</evidence>
<dbReference type="Proteomes" id="UP000887568">
    <property type="component" value="Unplaced"/>
</dbReference>
<evidence type="ECO:0000256" key="1">
    <source>
        <dbReference type="ARBA" id="ARBA00004922"/>
    </source>
</evidence>
<evidence type="ECO:0000256" key="3">
    <source>
        <dbReference type="ARBA" id="ARBA00022676"/>
    </source>
</evidence>
<dbReference type="GO" id="GO:0032580">
    <property type="term" value="C:Golgi cisterna membrane"/>
    <property type="evidence" value="ECO:0007669"/>
    <property type="project" value="UniProtKB-SubCell"/>
</dbReference>
<keyword evidence="4 5" id="KW-0808">Transferase</keyword>
<comment type="similarity">
    <text evidence="2 5">Belongs to the glycosyltransferase 10 family.</text>
</comment>
<dbReference type="OMA" id="YTVAVHQ"/>
<keyword evidence="8" id="KW-1185">Reference proteome</keyword>
<keyword evidence="5" id="KW-0333">Golgi apparatus</keyword>
<dbReference type="RefSeq" id="XP_038058251.1">
    <property type="nucleotide sequence ID" value="XM_038202323.1"/>
</dbReference>
<dbReference type="SUPFAM" id="SSF53756">
    <property type="entry name" value="UDP-Glycosyltransferase/glycogen phosphorylase"/>
    <property type="match status" value="1"/>
</dbReference>
<comment type="pathway">
    <text evidence="1">Protein modification; protein glycosylation.</text>
</comment>
<dbReference type="FunFam" id="3.40.50.11660:FF:000010">
    <property type="entry name" value="Uncharacterized protein"/>
    <property type="match status" value="1"/>
</dbReference>
<evidence type="ECO:0000259" key="6">
    <source>
        <dbReference type="Pfam" id="PF00852"/>
    </source>
</evidence>
<protein>
    <recommendedName>
        <fullName evidence="5">Fucosyltransferase</fullName>
        <ecNumber evidence="5">2.4.1.-</ecNumber>
    </recommendedName>
</protein>
<accession>A0A914A4E6</accession>
<dbReference type="EnsemblMetazoa" id="XM_038202323.1">
    <property type="protein sequence ID" value="XP_038058251.1"/>
    <property type="gene ID" value="LOC119729662"/>
</dbReference>
<dbReference type="InterPro" id="IPR038577">
    <property type="entry name" value="GT10-like_C_sf"/>
</dbReference>
<evidence type="ECO:0000313" key="8">
    <source>
        <dbReference type="Proteomes" id="UP000887568"/>
    </source>
</evidence>
<keyword evidence="3 5" id="KW-0328">Glycosyltransferase</keyword>
<evidence type="ECO:0000256" key="2">
    <source>
        <dbReference type="ARBA" id="ARBA00008919"/>
    </source>
</evidence>
<feature type="domain" description="Fucosyltransferase C-terminal" evidence="6">
    <location>
        <begin position="265"/>
        <end position="434"/>
    </location>
</feature>
<keyword evidence="5" id="KW-0812">Transmembrane</keyword>
<sequence>MHSYASVDDCPTEPKHYTVAVHQTEDQNMSFRRLYIGVTTRRLSIQCFIASVFGSLIVLFLFNELSSDKLHHLQLRAWNFARNRLNVQDRGIKANMGPDENKAWNSRPQAAPSKHFAILAEMDVISKWSELEEMYRCFLDPSDNSTRPCNVFCPEHSTTIELIITKNVKDFSGTDAAIFGLSPFTLLKSVTKLMKYSIQIPPTQTAVLYSMESPLRVHKWIHRVGDLKYHVDLTYLPSADISVPYAYYQPGSFENTFERKANYAEGKTGLIAWMGSNCAKEVFWPRMEFIEELGRHLPLDTYGKCGKLTCLPRLSTKCVNLIGTYKFYLALENSECRDYITEKFWVSCLLNGVVPVVYGAPKEDFERLAPPNSYIHVSDFKSVEELATYILKVDQSDELYNKFFEWRNHGSVLVKYPKMQPSYFCRILPFLQGSRGMSGAKQIRNSKWFNSCRGNITRRFNISQVPTLKDWKPWKLGVNDYKDGF</sequence>
<dbReference type="OrthoDB" id="427096at2759"/>
<dbReference type="PANTHER" id="PTHR11929:SF145">
    <property type="entry name" value="ALPHA-(1,3)-FUCOSYLTRANSFERASE FUT-1"/>
    <property type="match status" value="1"/>
</dbReference>
<proteinExistence type="inferred from homology"/>
<dbReference type="EC" id="2.4.1.-" evidence="5"/>
<dbReference type="AlphaFoldDB" id="A0A914A4E6"/>
<dbReference type="GeneID" id="119729662"/>
<comment type="subcellular location">
    <subcellularLocation>
        <location evidence="5">Golgi apparatus</location>
        <location evidence="5">Golgi stack membrane</location>
        <topology evidence="5">Single-pass type II membrane protein</topology>
    </subcellularLocation>
</comment>
<feature type="transmembrane region" description="Helical" evidence="5">
    <location>
        <begin position="43"/>
        <end position="62"/>
    </location>
</feature>
<evidence type="ECO:0000256" key="4">
    <source>
        <dbReference type="ARBA" id="ARBA00022679"/>
    </source>
</evidence>
<dbReference type="Pfam" id="PF00852">
    <property type="entry name" value="Glyco_transf_10"/>
    <property type="match status" value="1"/>
</dbReference>
<organism evidence="7 8">
    <name type="scientific">Patiria miniata</name>
    <name type="common">Bat star</name>
    <name type="synonym">Asterina miniata</name>
    <dbReference type="NCBI Taxonomy" id="46514"/>
    <lineage>
        <taxon>Eukaryota</taxon>
        <taxon>Metazoa</taxon>
        <taxon>Echinodermata</taxon>
        <taxon>Eleutherozoa</taxon>
        <taxon>Asterozoa</taxon>
        <taxon>Asteroidea</taxon>
        <taxon>Valvatacea</taxon>
        <taxon>Valvatida</taxon>
        <taxon>Asterinidae</taxon>
        <taxon>Patiria</taxon>
    </lineage>
</organism>
<dbReference type="Gene3D" id="3.40.50.11660">
    <property type="entry name" value="Glycosyl transferase family 10, C-terminal domain"/>
    <property type="match status" value="1"/>
</dbReference>
<evidence type="ECO:0000313" key="7">
    <source>
        <dbReference type="EnsemblMetazoa" id="XP_038058251.1"/>
    </source>
</evidence>
<keyword evidence="5" id="KW-1133">Transmembrane helix</keyword>
<reference evidence="7" key="1">
    <citation type="submission" date="2022-11" db="UniProtKB">
        <authorList>
            <consortium name="EnsemblMetazoa"/>
        </authorList>
    </citation>
    <scope>IDENTIFICATION</scope>
</reference>
<dbReference type="GO" id="GO:0046920">
    <property type="term" value="F:alpha-(1-&gt;3)-fucosyltransferase activity"/>
    <property type="evidence" value="ECO:0007669"/>
    <property type="project" value="TreeGrafter"/>
</dbReference>
<name>A0A914A4E6_PATMI</name>